<dbReference type="GO" id="GO:0030247">
    <property type="term" value="F:polysaccharide binding"/>
    <property type="evidence" value="ECO:0007669"/>
    <property type="project" value="InterPro"/>
</dbReference>
<feature type="chain" id="PRO_5026732047" description="Wall-associated receptor kinase galacturonan-binding domain-containing protein" evidence="3">
    <location>
        <begin position="31"/>
        <end position="296"/>
    </location>
</feature>
<gene>
    <name evidence="5" type="ORF">CURHAP_LOCUS25766</name>
</gene>
<accession>A0A6J5URI5</accession>
<evidence type="ECO:0000256" key="1">
    <source>
        <dbReference type="ARBA" id="ARBA00004167"/>
    </source>
</evidence>
<dbReference type="EMBL" id="CAEKDK010000004">
    <property type="protein sequence ID" value="CAB4276608.1"/>
    <property type="molecule type" value="Genomic_DNA"/>
</dbReference>
<feature type="signal peptide" evidence="3">
    <location>
        <begin position="1"/>
        <end position="30"/>
    </location>
</feature>
<keyword evidence="2 3" id="KW-0732">Signal</keyword>
<dbReference type="Pfam" id="PF13947">
    <property type="entry name" value="GUB_WAK_bind"/>
    <property type="match status" value="1"/>
</dbReference>
<comment type="subcellular location">
    <subcellularLocation>
        <location evidence="1">Membrane</location>
        <topology evidence="1">Single-pass membrane protein</topology>
    </subcellularLocation>
</comment>
<evidence type="ECO:0000256" key="3">
    <source>
        <dbReference type="SAM" id="SignalP"/>
    </source>
</evidence>
<organism evidence="5 6">
    <name type="scientific">Prunus armeniaca</name>
    <name type="common">Apricot</name>
    <name type="synonym">Armeniaca vulgaris</name>
    <dbReference type="NCBI Taxonomy" id="36596"/>
    <lineage>
        <taxon>Eukaryota</taxon>
        <taxon>Viridiplantae</taxon>
        <taxon>Streptophyta</taxon>
        <taxon>Embryophyta</taxon>
        <taxon>Tracheophyta</taxon>
        <taxon>Spermatophyta</taxon>
        <taxon>Magnoliopsida</taxon>
        <taxon>eudicotyledons</taxon>
        <taxon>Gunneridae</taxon>
        <taxon>Pentapetalae</taxon>
        <taxon>rosids</taxon>
        <taxon>fabids</taxon>
        <taxon>Rosales</taxon>
        <taxon>Rosaceae</taxon>
        <taxon>Amygdaloideae</taxon>
        <taxon>Amygdaleae</taxon>
        <taxon>Prunus</taxon>
    </lineage>
</organism>
<evidence type="ECO:0000259" key="4">
    <source>
        <dbReference type="Pfam" id="PF13947"/>
    </source>
</evidence>
<dbReference type="Proteomes" id="UP000507222">
    <property type="component" value="Unassembled WGS sequence"/>
</dbReference>
<evidence type="ECO:0000313" key="5">
    <source>
        <dbReference type="EMBL" id="CAB4276608.1"/>
    </source>
</evidence>
<protein>
    <recommendedName>
        <fullName evidence="4">Wall-associated receptor kinase galacturonan-binding domain-containing protein</fullName>
    </recommendedName>
</protein>
<dbReference type="InterPro" id="IPR025287">
    <property type="entry name" value="WAK_GUB"/>
</dbReference>
<sequence>MRMLLILQLSLVVADLVVILLLATPIPTAAQALPGCQDHCGNLSIPYPFGIGPGCYLQPQFNITCNQSSQPPKAQLLTSNIIITNFSIEDGELQILQYVAEDCYDAQGNSTGHNVPRLWVPPPYTISHTKNKFYVLGCDTYAFFRGYREDQKFTTGCLSICDSLGNVVDEQNTCSGVGCCQTSIPGGLKNQTVTLKSFRNHSDILGFNPCSYSFIVQDGQFEFNGINFQQLNNRTLLPAALNWEIGNQSCDAAQKSEGFACKGNSNCTTVGSAGYTCKCKPGYHGNPYHPDGCQGI</sequence>
<reference evidence="5 6" key="1">
    <citation type="submission" date="2020-05" db="EMBL/GenBank/DDBJ databases">
        <authorList>
            <person name="Campoy J."/>
            <person name="Schneeberger K."/>
            <person name="Spophaly S."/>
        </authorList>
    </citation>
    <scope>NUCLEOTIDE SEQUENCE [LARGE SCALE GENOMIC DNA]</scope>
    <source>
        <strain evidence="5">PruArmRojPasFocal</strain>
    </source>
</reference>
<evidence type="ECO:0000313" key="6">
    <source>
        <dbReference type="Proteomes" id="UP000507222"/>
    </source>
</evidence>
<dbReference type="AlphaFoldDB" id="A0A6J5URI5"/>
<proteinExistence type="predicted"/>
<name>A0A6J5URI5_PRUAR</name>
<dbReference type="GO" id="GO:0016020">
    <property type="term" value="C:membrane"/>
    <property type="evidence" value="ECO:0007669"/>
    <property type="project" value="UniProtKB-SubCell"/>
</dbReference>
<evidence type="ECO:0000256" key="2">
    <source>
        <dbReference type="ARBA" id="ARBA00022729"/>
    </source>
</evidence>
<dbReference type="PANTHER" id="PTHR33491">
    <property type="entry name" value="OSJNBA0016N04.9 PROTEIN"/>
    <property type="match status" value="1"/>
</dbReference>
<feature type="domain" description="Wall-associated receptor kinase galacturonan-binding" evidence="4">
    <location>
        <begin position="36"/>
        <end position="95"/>
    </location>
</feature>